<comment type="caution">
    <text evidence="1">The sequence shown here is derived from an EMBL/GenBank/DDBJ whole genome shotgun (WGS) entry which is preliminary data.</text>
</comment>
<dbReference type="Gene3D" id="1.25.40.20">
    <property type="entry name" value="Ankyrin repeat-containing domain"/>
    <property type="match status" value="1"/>
</dbReference>
<name>A0ABR1UV43_9PEZI</name>
<dbReference type="RefSeq" id="XP_066661400.1">
    <property type="nucleotide sequence ID" value="XM_066819212.1"/>
</dbReference>
<evidence type="ECO:0008006" key="3">
    <source>
        <dbReference type="Google" id="ProtNLM"/>
    </source>
</evidence>
<evidence type="ECO:0000313" key="1">
    <source>
        <dbReference type="EMBL" id="KAK8062801.1"/>
    </source>
</evidence>
<keyword evidence="2" id="KW-1185">Reference proteome</keyword>
<proteinExistence type="predicted"/>
<organism evidence="1 2">
    <name type="scientific">Apiospora hydei</name>
    <dbReference type="NCBI Taxonomy" id="1337664"/>
    <lineage>
        <taxon>Eukaryota</taxon>
        <taxon>Fungi</taxon>
        <taxon>Dikarya</taxon>
        <taxon>Ascomycota</taxon>
        <taxon>Pezizomycotina</taxon>
        <taxon>Sordariomycetes</taxon>
        <taxon>Xylariomycetidae</taxon>
        <taxon>Amphisphaeriales</taxon>
        <taxon>Apiosporaceae</taxon>
        <taxon>Apiospora</taxon>
    </lineage>
</organism>
<gene>
    <name evidence="1" type="ORF">PG997_014898</name>
</gene>
<accession>A0ABR1UV43</accession>
<sequence>MPRKRDPTAWNTVLYDALFEISDVETFKQLYDAAKPFLHTENLPRGHSPGFWVNTSLPHLMYCAAERGAVPLMDHLMEIGATANSSVDGNTLNELIVEAAASNGQTEAVGWLLQRGFWIG</sequence>
<dbReference type="InterPro" id="IPR036770">
    <property type="entry name" value="Ankyrin_rpt-contain_sf"/>
</dbReference>
<dbReference type="GeneID" id="92052272"/>
<evidence type="ECO:0000313" key="2">
    <source>
        <dbReference type="Proteomes" id="UP001433268"/>
    </source>
</evidence>
<protein>
    <recommendedName>
        <fullName evidence="3">Ankyrin repeat protein</fullName>
    </recommendedName>
</protein>
<dbReference type="EMBL" id="JAQQWN010000010">
    <property type="protein sequence ID" value="KAK8062801.1"/>
    <property type="molecule type" value="Genomic_DNA"/>
</dbReference>
<dbReference type="Proteomes" id="UP001433268">
    <property type="component" value="Unassembled WGS sequence"/>
</dbReference>
<reference evidence="1 2" key="1">
    <citation type="submission" date="2023-01" db="EMBL/GenBank/DDBJ databases">
        <title>Analysis of 21 Apiospora genomes using comparative genomics revels a genus with tremendous synthesis potential of carbohydrate active enzymes and secondary metabolites.</title>
        <authorList>
            <person name="Sorensen T."/>
        </authorList>
    </citation>
    <scope>NUCLEOTIDE SEQUENCE [LARGE SCALE GENOMIC DNA]</scope>
    <source>
        <strain evidence="1 2">CBS 114990</strain>
    </source>
</reference>